<keyword evidence="5" id="KW-0472">Membrane</keyword>
<keyword evidence="2" id="KW-0812">Transmembrane</keyword>
<evidence type="ECO:0000256" key="1">
    <source>
        <dbReference type="ARBA" id="ARBA00004167"/>
    </source>
</evidence>
<organism evidence="7 8">
    <name type="scientific">Ficus carica</name>
    <name type="common">Common fig</name>
    <dbReference type="NCBI Taxonomy" id="3494"/>
    <lineage>
        <taxon>Eukaryota</taxon>
        <taxon>Viridiplantae</taxon>
        <taxon>Streptophyta</taxon>
        <taxon>Embryophyta</taxon>
        <taxon>Tracheophyta</taxon>
        <taxon>Spermatophyta</taxon>
        <taxon>Magnoliopsida</taxon>
        <taxon>eudicotyledons</taxon>
        <taxon>Gunneridae</taxon>
        <taxon>Pentapetalae</taxon>
        <taxon>rosids</taxon>
        <taxon>fabids</taxon>
        <taxon>Rosales</taxon>
        <taxon>Moraceae</taxon>
        <taxon>Ficeae</taxon>
        <taxon>Ficus</taxon>
    </lineage>
</organism>
<dbReference type="GO" id="GO:0016020">
    <property type="term" value="C:membrane"/>
    <property type="evidence" value="ECO:0007669"/>
    <property type="project" value="UniProtKB-SubCell"/>
</dbReference>
<reference evidence="7" key="1">
    <citation type="submission" date="2023-07" db="EMBL/GenBank/DDBJ databases">
        <title>draft genome sequence of fig (Ficus carica).</title>
        <authorList>
            <person name="Takahashi T."/>
            <person name="Nishimura K."/>
        </authorList>
    </citation>
    <scope>NUCLEOTIDE SEQUENCE</scope>
</reference>
<keyword evidence="3" id="KW-0732">Signal</keyword>
<name>A0AA88E813_FICCA</name>
<comment type="subcellular location">
    <subcellularLocation>
        <location evidence="1">Membrane</location>
        <topology evidence="1">Single-pass membrane protein</topology>
    </subcellularLocation>
</comment>
<feature type="domain" description="Malectin-like" evidence="6">
    <location>
        <begin position="29"/>
        <end position="109"/>
    </location>
</feature>
<evidence type="ECO:0000256" key="2">
    <source>
        <dbReference type="ARBA" id="ARBA00022692"/>
    </source>
</evidence>
<protein>
    <recommendedName>
        <fullName evidence="6">Malectin-like domain-containing protein</fullName>
    </recommendedName>
</protein>
<dbReference type="Proteomes" id="UP001187192">
    <property type="component" value="Unassembled WGS sequence"/>
</dbReference>
<sequence length="127" mass="14353">MPITIMRTWGLHLMKGIIEYGHVEQSHQTYRSPTVLDTSLTIENEPPHSVMSDSLQSHIATDPIILSVDLPQGTPPPQSGYLVFYFNEIASLSNSTRTIDIYIDGHMKSTMTPVFRECKSSAEWKFL</sequence>
<evidence type="ECO:0000256" key="3">
    <source>
        <dbReference type="ARBA" id="ARBA00022729"/>
    </source>
</evidence>
<keyword evidence="4" id="KW-1133">Transmembrane helix</keyword>
<evidence type="ECO:0000313" key="7">
    <source>
        <dbReference type="EMBL" id="GMN69345.1"/>
    </source>
</evidence>
<keyword evidence="8" id="KW-1185">Reference proteome</keyword>
<evidence type="ECO:0000256" key="5">
    <source>
        <dbReference type="ARBA" id="ARBA00023136"/>
    </source>
</evidence>
<evidence type="ECO:0000259" key="6">
    <source>
        <dbReference type="Pfam" id="PF12819"/>
    </source>
</evidence>
<dbReference type="InterPro" id="IPR024788">
    <property type="entry name" value="Malectin-like_Carb-bd_dom"/>
</dbReference>
<evidence type="ECO:0000313" key="8">
    <source>
        <dbReference type="Proteomes" id="UP001187192"/>
    </source>
</evidence>
<dbReference type="Pfam" id="PF12819">
    <property type="entry name" value="Malectin_like"/>
    <property type="match status" value="1"/>
</dbReference>
<proteinExistence type="predicted"/>
<dbReference type="EMBL" id="BTGU01000825">
    <property type="protein sequence ID" value="GMN69345.1"/>
    <property type="molecule type" value="Genomic_DNA"/>
</dbReference>
<accession>A0AA88E813</accession>
<dbReference type="AlphaFoldDB" id="A0AA88E813"/>
<comment type="caution">
    <text evidence="7">The sequence shown here is derived from an EMBL/GenBank/DDBJ whole genome shotgun (WGS) entry which is preliminary data.</text>
</comment>
<gene>
    <name evidence="7" type="ORF">TIFTF001_038396</name>
</gene>
<evidence type="ECO:0000256" key="4">
    <source>
        <dbReference type="ARBA" id="ARBA00022989"/>
    </source>
</evidence>